<protein>
    <submittedName>
        <fullName evidence="1">Uncharacterized protein</fullName>
    </submittedName>
</protein>
<accession>A0A1S8KY13</accession>
<dbReference type="KEGG" id="crw:CROST_012090"/>
<evidence type="ECO:0000313" key="2">
    <source>
        <dbReference type="Proteomes" id="UP000190951"/>
    </source>
</evidence>
<dbReference type="AlphaFoldDB" id="A0A1S8KY13"/>
<dbReference type="EMBL" id="CP096983">
    <property type="protein sequence ID" value="URZ10499.1"/>
    <property type="molecule type" value="Genomic_DNA"/>
</dbReference>
<dbReference type="InterPro" id="IPR029039">
    <property type="entry name" value="Flavoprotein-like_sf"/>
</dbReference>
<dbReference type="Proteomes" id="UP000190951">
    <property type="component" value="Chromosome"/>
</dbReference>
<dbReference type="Gene3D" id="3.40.50.360">
    <property type="match status" value="1"/>
</dbReference>
<keyword evidence="2" id="KW-1185">Reference proteome</keyword>
<name>A0A1S8KY13_9CLOT</name>
<dbReference type="Pfam" id="PF02525">
    <property type="entry name" value="Flavodoxin_2"/>
    <property type="match status" value="1"/>
</dbReference>
<organism evidence="1 2">
    <name type="scientific">Clostridium felsineum</name>
    <dbReference type="NCBI Taxonomy" id="36839"/>
    <lineage>
        <taxon>Bacteria</taxon>
        <taxon>Bacillati</taxon>
        <taxon>Bacillota</taxon>
        <taxon>Clostridia</taxon>
        <taxon>Eubacteriales</taxon>
        <taxon>Clostridiaceae</taxon>
        <taxon>Clostridium</taxon>
    </lineage>
</organism>
<dbReference type="STRING" id="84029.CROST_42260"/>
<proteinExistence type="predicted"/>
<reference evidence="1 2" key="1">
    <citation type="submission" date="2022-04" db="EMBL/GenBank/DDBJ databases">
        <title>Genome sequence of C. roseum typestrain.</title>
        <authorList>
            <person name="Poehlein A."/>
            <person name="Schoch T."/>
            <person name="Duerre P."/>
            <person name="Daniel R."/>
        </authorList>
    </citation>
    <scope>NUCLEOTIDE SEQUENCE [LARGE SCALE GENOMIC DNA]</scope>
    <source>
        <strain evidence="1 2">DSM 7320</strain>
    </source>
</reference>
<dbReference type="InterPro" id="IPR003680">
    <property type="entry name" value="Flavodoxin_fold"/>
</dbReference>
<dbReference type="SUPFAM" id="SSF52218">
    <property type="entry name" value="Flavoproteins"/>
    <property type="match status" value="1"/>
</dbReference>
<evidence type="ECO:0000313" key="1">
    <source>
        <dbReference type="EMBL" id="URZ10499.1"/>
    </source>
</evidence>
<gene>
    <name evidence="1" type="ORF">CROST_012090</name>
</gene>
<sequence length="172" mass="20039">MKELITKYINADLIIWSFPLYYFGMPSKVKAFLDRMLPIYLPYISINNDKTSCHPLRYDLSHQRYILISTCGLYGTKNNYEALLKQFEFIFKDRLTKIICPEGELFSIPQIDGRTSRFLTHVKQAGKEFSTNGVFSEHTKRELNKLLLPPKIFIELVNTSWSITDSSINKNS</sequence>